<feature type="active site" description="Proton acceptor" evidence="5">
    <location>
        <position position="69"/>
    </location>
</feature>
<dbReference type="Pfam" id="PF02545">
    <property type="entry name" value="Maf"/>
    <property type="match status" value="1"/>
</dbReference>
<dbReference type="InterPro" id="IPR003697">
    <property type="entry name" value="Maf-like"/>
</dbReference>
<dbReference type="HAMAP" id="MF_00528">
    <property type="entry name" value="Maf"/>
    <property type="match status" value="1"/>
</dbReference>
<proteinExistence type="inferred from homology"/>
<dbReference type="CDD" id="cd00555">
    <property type="entry name" value="Maf"/>
    <property type="match status" value="1"/>
</dbReference>
<dbReference type="Proteomes" id="UP000626370">
    <property type="component" value="Unassembled WGS sequence"/>
</dbReference>
<comment type="caution">
    <text evidence="5">Lacks conserved residue(s) required for the propagation of feature annotation.</text>
</comment>
<dbReference type="InterPro" id="IPR029001">
    <property type="entry name" value="ITPase-like_fam"/>
</dbReference>
<gene>
    <name evidence="6" type="ORF">GCM10011501_20010</name>
</gene>
<keyword evidence="7" id="KW-1185">Reference proteome</keyword>
<comment type="cofactor">
    <cofactor evidence="5">
        <name>a divalent metal cation</name>
        <dbReference type="ChEBI" id="CHEBI:60240"/>
    </cofactor>
</comment>
<dbReference type="PANTHER" id="PTHR43213:SF10">
    <property type="entry name" value="7-METHYL-GTP PYROPHOSPHATASE"/>
    <property type="match status" value="1"/>
</dbReference>
<feature type="site" description="Important for substrate specificity" evidence="5">
    <location>
        <position position="12"/>
    </location>
</feature>
<keyword evidence="2 5" id="KW-0963">Cytoplasm</keyword>
<dbReference type="PIRSF" id="PIRSF006305">
    <property type="entry name" value="Maf"/>
    <property type="match status" value="1"/>
</dbReference>
<name>A0ABQ3IQR2_9GAMM</name>
<evidence type="ECO:0000256" key="1">
    <source>
        <dbReference type="ARBA" id="ARBA00004496"/>
    </source>
</evidence>
<keyword evidence="3 5" id="KW-0378">Hydrolase</keyword>
<dbReference type="RefSeq" id="WP_189378133.1">
    <property type="nucleotide sequence ID" value="NZ_BNAH01000007.1"/>
</dbReference>
<keyword evidence="4 5" id="KW-0546">Nucleotide metabolism</keyword>
<comment type="caution">
    <text evidence="6">The sequence shown here is derived from an EMBL/GenBank/DDBJ whole genome shotgun (WGS) entry which is preliminary data.</text>
</comment>
<evidence type="ECO:0000256" key="5">
    <source>
        <dbReference type="HAMAP-Rule" id="MF_00528"/>
    </source>
</evidence>
<comment type="catalytic activity">
    <reaction evidence="5">
        <text>N(7)-methyl-GTP + H2O = N(7)-methyl-GMP + diphosphate + H(+)</text>
        <dbReference type="Rhea" id="RHEA:58744"/>
        <dbReference type="ChEBI" id="CHEBI:15377"/>
        <dbReference type="ChEBI" id="CHEBI:15378"/>
        <dbReference type="ChEBI" id="CHEBI:33019"/>
        <dbReference type="ChEBI" id="CHEBI:58285"/>
        <dbReference type="ChEBI" id="CHEBI:87133"/>
    </reaction>
</comment>
<dbReference type="EMBL" id="BNAH01000007">
    <property type="protein sequence ID" value="GHE90600.1"/>
    <property type="molecule type" value="Genomic_DNA"/>
</dbReference>
<dbReference type="SUPFAM" id="SSF52972">
    <property type="entry name" value="ITPase-like"/>
    <property type="match status" value="1"/>
</dbReference>
<protein>
    <recommendedName>
        <fullName evidence="5">7-methyl-GTP pyrophosphatase</fullName>
        <shortName evidence="5">m(7)GTP pyrophosphatase</shortName>
        <ecNumber evidence="5">3.6.1.-</ecNumber>
    </recommendedName>
</protein>
<evidence type="ECO:0000256" key="2">
    <source>
        <dbReference type="ARBA" id="ARBA00022490"/>
    </source>
</evidence>
<comment type="similarity">
    <text evidence="5">Belongs to the Maf family. YceF subfamily.</text>
</comment>
<feature type="site" description="Important for substrate specificity" evidence="5">
    <location>
        <position position="154"/>
    </location>
</feature>
<sequence>MKTLVLGSTSPFRQSLLEKLNLPFITAKPDIDETALVNETPTALVERLAIEKAKAVALDHRNALIIGSDQVAVCEGEILGKPHTIENAIKQLTMFSNKCITFYTGLCVYDSKKQVAKSIVEPFHVHFKTLSKEVIKNYVLAEMPLNCAGSFKSEGLGICLFERLEGDDPNSLIGLPLIKLTQLLAQFDVDVLALQASS</sequence>
<dbReference type="EC" id="3.6.1.-" evidence="5"/>
<comment type="function">
    <text evidence="5">Nucleoside triphosphate pyrophosphatase that hydrolyzes 7-methyl-GTP (m(7)GTP). May have a dual role in cell division arrest and in preventing the incorporation of modified nucleotides into cellular nucleic acids.</text>
</comment>
<evidence type="ECO:0000256" key="3">
    <source>
        <dbReference type="ARBA" id="ARBA00022801"/>
    </source>
</evidence>
<feature type="site" description="Important for substrate specificity" evidence="5">
    <location>
        <position position="70"/>
    </location>
</feature>
<accession>A0ABQ3IQR2</accession>
<evidence type="ECO:0000256" key="4">
    <source>
        <dbReference type="ARBA" id="ARBA00023080"/>
    </source>
</evidence>
<evidence type="ECO:0000313" key="7">
    <source>
        <dbReference type="Proteomes" id="UP000626370"/>
    </source>
</evidence>
<dbReference type="NCBIfam" id="TIGR00172">
    <property type="entry name" value="maf"/>
    <property type="match status" value="1"/>
</dbReference>
<comment type="subcellular location">
    <subcellularLocation>
        <location evidence="1 5">Cytoplasm</location>
    </subcellularLocation>
</comment>
<evidence type="ECO:0000313" key="6">
    <source>
        <dbReference type="EMBL" id="GHE90600.1"/>
    </source>
</evidence>
<organism evidence="6 7">
    <name type="scientific">Thalassotalea profundi</name>
    <dbReference type="NCBI Taxonomy" id="2036687"/>
    <lineage>
        <taxon>Bacteria</taxon>
        <taxon>Pseudomonadati</taxon>
        <taxon>Pseudomonadota</taxon>
        <taxon>Gammaproteobacteria</taxon>
        <taxon>Alteromonadales</taxon>
        <taxon>Colwelliaceae</taxon>
        <taxon>Thalassotalea</taxon>
    </lineage>
</organism>
<dbReference type="PANTHER" id="PTHR43213">
    <property type="entry name" value="BIFUNCTIONAL DTTP/UTP PYROPHOSPHATASE/METHYLTRANSFERASE PROTEIN-RELATED"/>
    <property type="match status" value="1"/>
</dbReference>
<reference evidence="7" key="1">
    <citation type="journal article" date="2019" name="Int. J. Syst. Evol. Microbiol.">
        <title>The Global Catalogue of Microorganisms (GCM) 10K type strain sequencing project: providing services to taxonomists for standard genome sequencing and annotation.</title>
        <authorList>
            <consortium name="The Broad Institute Genomics Platform"/>
            <consortium name="The Broad Institute Genome Sequencing Center for Infectious Disease"/>
            <person name="Wu L."/>
            <person name="Ma J."/>
        </authorList>
    </citation>
    <scope>NUCLEOTIDE SEQUENCE [LARGE SCALE GENOMIC DNA]</scope>
    <source>
        <strain evidence="7">CGMCC 1.15922</strain>
    </source>
</reference>
<dbReference type="Gene3D" id="3.90.950.10">
    <property type="match status" value="1"/>
</dbReference>